<evidence type="ECO:0000313" key="8">
    <source>
        <dbReference type="EMBL" id="TQL34032.1"/>
    </source>
</evidence>
<accession>A0A542XDX7</accession>
<evidence type="ECO:0000256" key="2">
    <source>
        <dbReference type="ARBA" id="ARBA00022692"/>
    </source>
</evidence>
<feature type="transmembrane region" description="Helical" evidence="6">
    <location>
        <begin position="74"/>
        <end position="93"/>
    </location>
</feature>
<dbReference type="PANTHER" id="PTHR38480:SF1">
    <property type="entry name" value="SLR0254 PROTEIN"/>
    <property type="match status" value="1"/>
</dbReference>
<proteinExistence type="predicted"/>
<evidence type="ECO:0000256" key="6">
    <source>
        <dbReference type="SAM" id="Phobius"/>
    </source>
</evidence>
<protein>
    <submittedName>
        <fullName evidence="8">Putative RDD family membrane protein YckC</fullName>
    </submittedName>
</protein>
<sequence>MSTTSGTPQTYRPLRGTEDQELVTGEAVLLDIPAASLPQRLASGLIDLIVGYVGLIASVWGISAIGPSISSANAETLTLLIMVVWFVGLPVAVETFTRGRTLGKLALGLRTVRDDGGPIVFRHALARGLVGFVEIYALLGIPALLAGMSTARARRIGDLAAGTYVVREANNISLGPPTGMPYALAGWAQRADIASLPDGVALSIRQLLERRHSLSPQARAAVAHDLLARVLPLVSPPPPAAAHPEDVLAAVLAERRRRDEQRLRADEETRRRLLPADRL</sequence>
<keyword evidence="9" id="KW-1185">Reference proteome</keyword>
<organism evidence="8 9">
    <name type="scientific">Barrientosiimonas humi</name>
    <dbReference type="NCBI Taxonomy" id="999931"/>
    <lineage>
        <taxon>Bacteria</taxon>
        <taxon>Bacillati</taxon>
        <taxon>Actinomycetota</taxon>
        <taxon>Actinomycetes</taxon>
        <taxon>Micrococcales</taxon>
        <taxon>Dermacoccaceae</taxon>
        <taxon>Barrientosiimonas</taxon>
    </lineage>
</organism>
<keyword evidence="2 6" id="KW-0812">Transmembrane</keyword>
<feature type="transmembrane region" description="Helical" evidence="6">
    <location>
        <begin position="41"/>
        <end position="62"/>
    </location>
</feature>
<dbReference type="EMBL" id="VFOK01000001">
    <property type="protein sequence ID" value="TQL34032.1"/>
    <property type="molecule type" value="Genomic_DNA"/>
</dbReference>
<evidence type="ECO:0000313" key="9">
    <source>
        <dbReference type="Proteomes" id="UP000318336"/>
    </source>
</evidence>
<keyword evidence="3 6" id="KW-1133">Transmembrane helix</keyword>
<name>A0A542XDX7_9MICO</name>
<keyword evidence="4 6" id="KW-0472">Membrane</keyword>
<comment type="caution">
    <text evidence="8">The sequence shown here is derived from an EMBL/GenBank/DDBJ whole genome shotgun (WGS) entry which is preliminary data.</text>
</comment>
<evidence type="ECO:0000256" key="4">
    <source>
        <dbReference type="ARBA" id="ARBA00023136"/>
    </source>
</evidence>
<evidence type="ECO:0000256" key="3">
    <source>
        <dbReference type="ARBA" id="ARBA00022989"/>
    </source>
</evidence>
<evidence type="ECO:0000256" key="1">
    <source>
        <dbReference type="ARBA" id="ARBA00004141"/>
    </source>
</evidence>
<feature type="transmembrane region" description="Helical" evidence="6">
    <location>
        <begin position="124"/>
        <end position="146"/>
    </location>
</feature>
<dbReference type="Pfam" id="PF06271">
    <property type="entry name" value="RDD"/>
    <property type="match status" value="1"/>
</dbReference>
<comment type="subcellular location">
    <subcellularLocation>
        <location evidence="1">Membrane</location>
        <topology evidence="1">Multi-pass membrane protein</topology>
    </subcellularLocation>
</comment>
<feature type="region of interest" description="Disordered" evidence="5">
    <location>
        <begin position="259"/>
        <end position="279"/>
    </location>
</feature>
<dbReference type="InterPro" id="IPR010432">
    <property type="entry name" value="RDD"/>
</dbReference>
<gene>
    <name evidence="8" type="ORF">FB554_2189</name>
</gene>
<dbReference type="AlphaFoldDB" id="A0A542XDX7"/>
<feature type="domain" description="RDD" evidence="7">
    <location>
        <begin position="35"/>
        <end position="162"/>
    </location>
</feature>
<evidence type="ECO:0000256" key="5">
    <source>
        <dbReference type="SAM" id="MobiDB-lite"/>
    </source>
</evidence>
<dbReference type="PANTHER" id="PTHR38480">
    <property type="entry name" value="SLR0254 PROTEIN"/>
    <property type="match status" value="1"/>
</dbReference>
<dbReference type="Proteomes" id="UP000318336">
    <property type="component" value="Unassembled WGS sequence"/>
</dbReference>
<reference evidence="8 9" key="1">
    <citation type="submission" date="2019-06" db="EMBL/GenBank/DDBJ databases">
        <title>Sequencing the genomes of 1000 actinobacteria strains.</title>
        <authorList>
            <person name="Klenk H.-P."/>
        </authorList>
    </citation>
    <scope>NUCLEOTIDE SEQUENCE [LARGE SCALE GENOMIC DNA]</scope>
    <source>
        <strain evidence="8 9">DSM 24617</strain>
    </source>
</reference>
<evidence type="ECO:0000259" key="7">
    <source>
        <dbReference type="Pfam" id="PF06271"/>
    </source>
</evidence>
<dbReference type="GO" id="GO:0016020">
    <property type="term" value="C:membrane"/>
    <property type="evidence" value="ECO:0007669"/>
    <property type="project" value="UniProtKB-SubCell"/>
</dbReference>
<dbReference type="RefSeq" id="WP_236022373.1">
    <property type="nucleotide sequence ID" value="NZ_CAJTBP010000001.1"/>
</dbReference>